<sequence>MAFLFCGGVVLTVGALLLKSAKDTKVVDLQTQS</sequence>
<reference evidence="2" key="1">
    <citation type="submission" date="2016-06" db="EMBL/GenBank/DDBJ databases">
        <authorList>
            <person name="Rodrigo-Torres L."/>
            <person name="Arahal D.R."/>
        </authorList>
    </citation>
    <scope>NUCLEOTIDE SEQUENCE [LARGE SCALE GENOMIC DNA]</scope>
    <source>
        <strain evidence="2">CECT 7224</strain>
    </source>
</reference>
<keyword evidence="2" id="KW-1185">Reference proteome</keyword>
<dbReference type="Proteomes" id="UP000092819">
    <property type="component" value="Unassembled WGS sequence"/>
</dbReference>
<evidence type="ECO:0000313" key="1">
    <source>
        <dbReference type="EMBL" id="SBT15136.1"/>
    </source>
</evidence>
<dbReference type="EMBL" id="FLQZ01000108">
    <property type="protein sequence ID" value="SBT15136.1"/>
    <property type="molecule type" value="Genomic_DNA"/>
</dbReference>
<proteinExistence type="predicted"/>
<protein>
    <submittedName>
        <fullName evidence="1">Uncharacterized protein</fullName>
    </submittedName>
</protein>
<name>A0A1C3JIX2_9VIBR</name>
<gene>
    <name evidence="1" type="ORF">VCE7224_03923</name>
</gene>
<dbReference type="AlphaFoldDB" id="A0A1C3JIX2"/>
<accession>A0A1C3JIX2</accession>
<evidence type="ECO:0000313" key="2">
    <source>
        <dbReference type="Proteomes" id="UP000092819"/>
    </source>
</evidence>
<organism evidence="1 2">
    <name type="scientific">Vibrio celticus</name>
    <dbReference type="NCBI Taxonomy" id="446372"/>
    <lineage>
        <taxon>Bacteria</taxon>
        <taxon>Pseudomonadati</taxon>
        <taxon>Pseudomonadota</taxon>
        <taxon>Gammaproteobacteria</taxon>
        <taxon>Vibrionales</taxon>
        <taxon>Vibrionaceae</taxon>
        <taxon>Vibrio</taxon>
    </lineage>
</organism>